<evidence type="ECO:0000256" key="1">
    <source>
        <dbReference type="SAM" id="MobiDB-lite"/>
    </source>
</evidence>
<accession>A7T3R0</accession>
<dbReference type="SUPFAM" id="SSF142921">
    <property type="entry name" value="WGR domain-like"/>
    <property type="match status" value="1"/>
</dbReference>
<dbReference type="Proteomes" id="UP000001593">
    <property type="component" value="Unassembled WGS sequence"/>
</dbReference>
<evidence type="ECO:0000313" key="3">
    <source>
        <dbReference type="Proteomes" id="UP000001593"/>
    </source>
</evidence>
<dbReference type="InterPro" id="IPR036930">
    <property type="entry name" value="WGR_dom_sf"/>
</dbReference>
<dbReference type="InParanoid" id="A7T3R0"/>
<dbReference type="PANTHER" id="PTHR16148">
    <property type="entry name" value="NF-KAPPA-B-REPRESSING FACTOR-RELATED"/>
    <property type="match status" value="1"/>
</dbReference>
<gene>
    <name evidence="2" type="ORF">NEMVEDRAFT_v1g221912</name>
</gene>
<organism evidence="2 3">
    <name type="scientific">Nematostella vectensis</name>
    <name type="common">Starlet sea anemone</name>
    <dbReference type="NCBI Taxonomy" id="45351"/>
    <lineage>
        <taxon>Eukaryota</taxon>
        <taxon>Metazoa</taxon>
        <taxon>Cnidaria</taxon>
        <taxon>Anthozoa</taxon>
        <taxon>Hexacorallia</taxon>
        <taxon>Actiniaria</taxon>
        <taxon>Edwardsiidae</taxon>
        <taxon>Nematostella</taxon>
    </lineage>
</organism>
<dbReference type="EMBL" id="DS470601">
    <property type="protein sequence ID" value="EDO29405.1"/>
    <property type="molecule type" value="Genomic_DNA"/>
</dbReference>
<dbReference type="PANTHER" id="PTHR16148:SF14">
    <property type="entry name" value="MYND-TYPE DOMAIN-CONTAINING PROTEIN"/>
    <property type="match status" value="1"/>
</dbReference>
<dbReference type="STRING" id="45351.A7T3R0"/>
<reference evidence="2 3" key="1">
    <citation type="journal article" date="2007" name="Science">
        <title>Sea anemone genome reveals ancestral eumetazoan gene repertoire and genomic organization.</title>
        <authorList>
            <person name="Putnam N.H."/>
            <person name="Srivastava M."/>
            <person name="Hellsten U."/>
            <person name="Dirks B."/>
            <person name="Chapman J."/>
            <person name="Salamov A."/>
            <person name="Terry A."/>
            <person name="Shapiro H."/>
            <person name="Lindquist E."/>
            <person name="Kapitonov V.V."/>
            <person name="Jurka J."/>
            <person name="Genikhovich G."/>
            <person name="Grigoriev I.V."/>
            <person name="Lucas S.M."/>
            <person name="Steele R.E."/>
            <person name="Finnerty J.R."/>
            <person name="Technau U."/>
            <person name="Martindale M.Q."/>
            <person name="Rokhsar D.S."/>
        </authorList>
    </citation>
    <scope>NUCLEOTIDE SEQUENCE [LARGE SCALE GENOMIC DNA]</scope>
    <source>
        <strain evidence="3">CH2 X CH6</strain>
    </source>
</reference>
<protein>
    <submittedName>
        <fullName evidence="2">Uncharacterized protein</fullName>
    </submittedName>
</protein>
<sequence length="195" mass="21312">MGKQASVDLTSYKQTLAGNKTQKNVRRIKADEAGEPPANDATVTTTKTRPAAKPMKDVKPKKEAVKEEAAEMKSLTFSGKAPVDSFCSIKDKVHVFCEGSTIWDAMLNQVLVQQNINSSNNNNDQNNNHNNNNNNNSNNHNNHKNNNHNNNNSNNNNSNDHTATTTTPTAKTTPATVTTTTTTTKLSPYHHPLSS</sequence>
<evidence type="ECO:0000313" key="2">
    <source>
        <dbReference type="EMBL" id="EDO29405.1"/>
    </source>
</evidence>
<feature type="compositionally biased region" description="Low complexity" evidence="1">
    <location>
        <begin position="147"/>
        <end position="184"/>
    </location>
</feature>
<dbReference type="HOGENOM" id="CLU_1397862_0_0_1"/>
<feature type="compositionally biased region" description="Low complexity" evidence="1">
    <location>
        <begin position="117"/>
        <end position="140"/>
    </location>
</feature>
<dbReference type="AlphaFoldDB" id="A7T3R0"/>
<feature type="compositionally biased region" description="Polar residues" evidence="1">
    <location>
        <begin position="7"/>
        <end position="22"/>
    </location>
</feature>
<keyword evidence="3" id="KW-1185">Reference proteome</keyword>
<feature type="region of interest" description="Disordered" evidence="1">
    <location>
        <begin position="1"/>
        <end position="63"/>
    </location>
</feature>
<proteinExistence type="predicted"/>
<feature type="region of interest" description="Disordered" evidence="1">
    <location>
        <begin position="117"/>
        <end position="195"/>
    </location>
</feature>
<feature type="compositionally biased region" description="Basic and acidic residues" evidence="1">
    <location>
        <begin position="54"/>
        <end position="63"/>
    </location>
</feature>
<name>A7T3R0_NEMVE</name>